<keyword evidence="3" id="KW-1185">Reference proteome</keyword>
<feature type="region of interest" description="Disordered" evidence="1">
    <location>
        <begin position="113"/>
        <end position="145"/>
    </location>
</feature>
<reference evidence="2 3" key="2">
    <citation type="journal article" date="2019" name="G3 (Bethesda)">
        <title>Hybrid Assembly of the Genome of the Entomopathogenic Nematode Steinernema carpocapsae Identifies the X-Chromosome.</title>
        <authorList>
            <person name="Serra L."/>
            <person name="Macchietto M."/>
            <person name="Macias-Munoz A."/>
            <person name="McGill C.J."/>
            <person name="Rodriguez I.M."/>
            <person name="Rodriguez B."/>
            <person name="Murad R."/>
            <person name="Mortazavi A."/>
        </authorList>
    </citation>
    <scope>NUCLEOTIDE SEQUENCE [LARGE SCALE GENOMIC DNA]</scope>
    <source>
        <strain evidence="2 3">ALL</strain>
    </source>
</reference>
<comment type="caution">
    <text evidence="2">The sequence shown here is derived from an EMBL/GenBank/DDBJ whole genome shotgun (WGS) entry which is preliminary data.</text>
</comment>
<feature type="compositionally biased region" description="Basic and acidic residues" evidence="1">
    <location>
        <begin position="218"/>
        <end position="243"/>
    </location>
</feature>
<evidence type="ECO:0000313" key="2">
    <source>
        <dbReference type="EMBL" id="TKR94597.1"/>
    </source>
</evidence>
<name>A0A4U5PDQ4_STECR</name>
<proteinExistence type="predicted"/>
<evidence type="ECO:0000256" key="1">
    <source>
        <dbReference type="SAM" id="MobiDB-lite"/>
    </source>
</evidence>
<gene>
    <name evidence="2" type="ORF">L596_008862</name>
</gene>
<organism evidence="2 3">
    <name type="scientific">Steinernema carpocapsae</name>
    <name type="common">Entomopathogenic nematode</name>
    <dbReference type="NCBI Taxonomy" id="34508"/>
    <lineage>
        <taxon>Eukaryota</taxon>
        <taxon>Metazoa</taxon>
        <taxon>Ecdysozoa</taxon>
        <taxon>Nematoda</taxon>
        <taxon>Chromadorea</taxon>
        <taxon>Rhabditida</taxon>
        <taxon>Tylenchina</taxon>
        <taxon>Panagrolaimomorpha</taxon>
        <taxon>Strongyloidoidea</taxon>
        <taxon>Steinernematidae</taxon>
        <taxon>Steinernema</taxon>
    </lineage>
</organism>
<accession>A0A4U5PDQ4</accession>
<dbReference type="Proteomes" id="UP000298663">
    <property type="component" value="Unassembled WGS sequence"/>
</dbReference>
<sequence length="284" mass="31622">MVAPTAAPTDIKRYAPLTPRSKTSIVELRNELRHVRTRRSTSTVSEEATWVRTPRVRGSAPSLVVIEEENQRPSRVVTRKIERNARVPKRRNTLTYAPDLNSEDLKKALLALRTPGGSSSTNAAGRTQRRQRGDARSSTLSSIPCNSSAEMQLALQELRSKRSTLARADSTTTAESIRSQDLLLSVEDIQLGEAPEPSMCDSQETTEEPEVGLPAKKSLRDRLRGFFSKKQTDSERSGNSQDVEKITKYNSIYATLRALLTSHKTYNVQESEEKFGEVVHVSSP</sequence>
<dbReference type="EMBL" id="AZBU02000002">
    <property type="protein sequence ID" value="TKR94597.1"/>
    <property type="molecule type" value="Genomic_DNA"/>
</dbReference>
<reference evidence="2 3" key="1">
    <citation type="journal article" date="2015" name="Genome Biol.">
        <title>Comparative genomics of Steinernema reveals deeply conserved gene regulatory networks.</title>
        <authorList>
            <person name="Dillman A.R."/>
            <person name="Macchietto M."/>
            <person name="Porter C.F."/>
            <person name="Rogers A."/>
            <person name="Williams B."/>
            <person name="Antoshechkin I."/>
            <person name="Lee M.M."/>
            <person name="Goodwin Z."/>
            <person name="Lu X."/>
            <person name="Lewis E.E."/>
            <person name="Goodrich-Blair H."/>
            <person name="Stock S.P."/>
            <person name="Adams B.J."/>
            <person name="Sternberg P.W."/>
            <person name="Mortazavi A."/>
        </authorList>
    </citation>
    <scope>NUCLEOTIDE SEQUENCE [LARGE SCALE GENOMIC DNA]</scope>
    <source>
        <strain evidence="2 3">ALL</strain>
    </source>
</reference>
<evidence type="ECO:0000313" key="3">
    <source>
        <dbReference type="Proteomes" id="UP000298663"/>
    </source>
</evidence>
<feature type="region of interest" description="Disordered" evidence="1">
    <location>
        <begin position="194"/>
        <end position="243"/>
    </location>
</feature>
<feature type="compositionally biased region" description="Polar residues" evidence="1">
    <location>
        <begin position="116"/>
        <end position="125"/>
    </location>
</feature>
<protein>
    <submittedName>
        <fullName evidence="2">Uncharacterized protein</fullName>
    </submittedName>
</protein>
<feature type="compositionally biased region" description="Polar residues" evidence="1">
    <location>
        <begin position="136"/>
        <end position="145"/>
    </location>
</feature>
<dbReference type="AlphaFoldDB" id="A0A4U5PDQ4"/>